<accession>A0ACB0Z1D8</accession>
<comment type="caution">
    <text evidence="1">The sequence shown here is derived from an EMBL/GenBank/DDBJ whole genome shotgun (WGS) entry which is preliminary data.</text>
</comment>
<organism evidence="1 2">
    <name type="scientific">Meloidogyne enterolobii</name>
    <name type="common">Root-knot nematode worm</name>
    <name type="synonym">Meloidogyne mayaguensis</name>
    <dbReference type="NCBI Taxonomy" id="390850"/>
    <lineage>
        <taxon>Eukaryota</taxon>
        <taxon>Metazoa</taxon>
        <taxon>Ecdysozoa</taxon>
        <taxon>Nematoda</taxon>
        <taxon>Chromadorea</taxon>
        <taxon>Rhabditida</taxon>
        <taxon>Tylenchina</taxon>
        <taxon>Tylenchomorpha</taxon>
        <taxon>Tylenchoidea</taxon>
        <taxon>Meloidogynidae</taxon>
        <taxon>Meloidogyninae</taxon>
        <taxon>Meloidogyne</taxon>
    </lineage>
</organism>
<evidence type="ECO:0000313" key="2">
    <source>
        <dbReference type="Proteomes" id="UP001497535"/>
    </source>
</evidence>
<dbReference type="EMBL" id="CAVMJV010000023">
    <property type="protein sequence ID" value="CAK5072786.1"/>
    <property type="molecule type" value="Genomic_DNA"/>
</dbReference>
<protein>
    <submittedName>
        <fullName evidence="1">Uncharacterized protein</fullName>
    </submittedName>
</protein>
<reference evidence="1" key="1">
    <citation type="submission" date="2023-11" db="EMBL/GenBank/DDBJ databases">
        <authorList>
            <person name="Poullet M."/>
        </authorList>
    </citation>
    <scope>NUCLEOTIDE SEQUENCE</scope>
    <source>
        <strain evidence="1">E1834</strain>
    </source>
</reference>
<name>A0ACB0Z1D8_MELEN</name>
<evidence type="ECO:0000313" key="1">
    <source>
        <dbReference type="EMBL" id="CAK5072786.1"/>
    </source>
</evidence>
<keyword evidence="2" id="KW-1185">Reference proteome</keyword>
<sequence length="213" mass="24861">MVKHWTEASYLTNPTDLARSIFSNSFLIAKRTARSLLKIWPCIPLEKEDYELKPTKLNECFEFLPIILRTESNERLSFIDPSTMIISPWSKKGPCEEFRKIIIQINNQILEVDQIEGKIISVKPNKLNLQKLKLNWTNLIPKIESHAFHQLVLLNMTDIKDHSFVTNMVKISQMTYKIHEKDTIVLATMSQEWEEVERQILNRAVGDYESTSV</sequence>
<dbReference type="Proteomes" id="UP001497535">
    <property type="component" value="Unassembled WGS sequence"/>
</dbReference>
<gene>
    <name evidence="1" type="ORF">MENTE1834_LOCUS19422</name>
</gene>
<proteinExistence type="predicted"/>